<dbReference type="AlphaFoldDB" id="A0A0V0Q9B6"/>
<name>A0A0V0Q9B6_PSEPJ</name>
<dbReference type="InParanoid" id="A0A0V0Q9B6"/>
<evidence type="ECO:0000313" key="2">
    <source>
        <dbReference type="Proteomes" id="UP000054937"/>
    </source>
</evidence>
<accession>A0A0V0Q9B6</accession>
<keyword evidence="2" id="KW-1185">Reference proteome</keyword>
<dbReference type="Proteomes" id="UP000054937">
    <property type="component" value="Unassembled WGS sequence"/>
</dbReference>
<proteinExistence type="predicted"/>
<reference evidence="1 2" key="1">
    <citation type="journal article" date="2015" name="Sci. Rep.">
        <title>Genome of the facultative scuticociliatosis pathogen Pseudocohnilembus persalinus provides insight into its virulence through horizontal gene transfer.</title>
        <authorList>
            <person name="Xiong J."/>
            <person name="Wang G."/>
            <person name="Cheng J."/>
            <person name="Tian M."/>
            <person name="Pan X."/>
            <person name="Warren A."/>
            <person name="Jiang C."/>
            <person name="Yuan D."/>
            <person name="Miao W."/>
        </authorList>
    </citation>
    <scope>NUCLEOTIDE SEQUENCE [LARGE SCALE GENOMIC DNA]</scope>
    <source>
        <strain evidence="1">36N120E</strain>
    </source>
</reference>
<gene>
    <name evidence="1" type="ORF">PPERSA_10590</name>
</gene>
<organism evidence="1 2">
    <name type="scientific">Pseudocohnilembus persalinus</name>
    <name type="common">Ciliate</name>
    <dbReference type="NCBI Taxonomy" id="266149"/>
    <lineage>
        <taxon>Eukaryota</taxon>
        <taxon>Sar</taxon>
        <taxon>Alveolata</taxon>
        <taxon>Ciliophora</taxon>
        <taxon>Intramacronucleata</taxon>
        <taxon>Oligohymenophorea</taxon>
        <taxon>Scuticociliatia</taxon>
        <taxon>Philasterida</taxon>
        <taxon>Pseudocohnilembidae</taxon>
        <taxon>Pseudocohnilembus</taxon>
    </lineage>
</organism>
<protein>
    <submittedName>
        <fullName evidence="1">Uncharacterized protein</fullName>
    </submittedName>
</protein>
<comment type="caution">
    <text evidence="1">The sequence shown here is derived from an EMBL/GenBank/DDBJ whole genome shotgun (WGS) entry which is preliminary data.</text>
</comment>
<dbReference type="OrthoDB" id="10265971at2759"/>
<sequence length="255" mass="30624">MEKLNPQFYFEPYKLIESSSCEKDVFRGFLHQNYLNFYFDIEDVAEQAEVFQFCDIFQKVTQKQEKDDRIRTENQTFNCYFSGLGVMLNNKMGTSEQLKSQSQYRPIERSCDIEVYKFKKEFKKKYNKLQLDKKSFHGISSNHFISQFGHYLKEICPNELQGYQLFNQIQSTQYNGQNQYRSSNGNSNFQPLQQQQIKRWGRDSQKGLNEQDYKVDRDYIQCDENGSEYVDENKLTYQIQEYQQNELEDDIENVE</sequence>
<evidence type="ECO:0000313" key="1">
    <source>
        <dbReference type="EMBL" id="KRW98819.1"/>
    </source>
</evidence>
<dbReference type="EMBL" id="LDAU01000229">
    <property type="protein sequence ID" value="KRW98819.1"/>
    <property type="molecule type" value="Genomic_DNA"/>
</dbReference>